<sequence>MIKPMIQHRIINAPSTIHILSKSFTTHSRYHAKASSELLGISSLIKESDHILAREWIDNFKLDDIPKESYIITRSRSSGPGGQHVNKTESKVTLRLDLTKSKGNWLPKFVFEPLTKSPYYLSNPPSILISSQNSKTAFRNQNDTLKNLYETIKFVTEKIIINPTSFEQKQKVRGYIKKENEKRIEFKKRHSLKKASRKDFD</sequence>
<dbReference type="InterPro" id="IPR045853">
    <property type="entry name" value="Pep_chain_release_fac_I_sf"/>
</dbReference>
<dbReference type="SUPFAM" id="SSF75620">
    <property type="entry name" value="Release factor"/>
    <property type="match status" value="1"/>
</dbReference>
<dbReference type="Proteomes" id="UP001355207">
    <property type="component" value="Chromosome 6"/>
</dbReference>
<evidence type="ECO:0000256" key="1">
    <source>
        <dbReference type="ARBA" id="ARBA00010835"/>
    </source>
</evidence>
<dbReference type="PROSITE" id="PS00745">
    <property type="entry name" value="RF_PROK_I"/>
    <property type="match status" value="1"/>
</dbReference>
<keyword evidence="4" id="KW-1185">Reference proteome</keyword>
<dbReference type="GO" id="GO:0016150">
    <property type="term" value="F:translation release factor activity, codon nonspecific"/>
    <property type="evidence" value="ECO:0007669"/>
    <property type="project" value="TreeGrafter"/>
</dbReference>
<dbReference type="InterPro" id="IPR000352">
    <property type="entry name" value="Pep_chain_release_fac_I"/>
</dbReference>
<evidence type="ECO:0000313" key="4">
    <source>
        <dbReference type="Proteomes" id="UP001355207"/>
    </source>
</evidence>
<dbReference type="Gene3D" id="3.30.160.20">
    <property type="match status" value="1"/>
</dbReference>
<evidence type="ECO:0000313" key="3">
    <source>
        <dbReference type="EMBL" id="WWC89665.1"/>
    </source>
</evidence>
<dbReference type="GeneID" id="91095260"/>
<dbReference type="InterPro" id="IPR052104">
    <property type="entry name" value="Mito_Release_Factor_mL62"/>
</dbReference>
<dbReference type="RefSeq" id="XP_066076428.1">
    <property type="nucleotide sequence ID" value="XM_066220331.1"/>
</dbReference>
<dbReference type="GO" id="GO:0070126">
    <property type="term" value="P:mitochondrial translational termination"/>
    <property type="evidence" value="ECO:0007669"/>
    <property type="project" value="TreeGrafter"/>
</dbReference>
<dbReference type="GO" id="GO:0004045">
    <property type="term" value="F:peptidyl-tRNA hydrolase activity"/>
    <property type="evidence" value="ECO:0007669"/>
    <property type="project" value="TreeGrafter"/>
</dbReference>
<name>A0AAX4JW42_9TREE</name>
<evidence type="ECO:0000259" key="2">
    <source>
        <dbReference type="PROSITE" id="PS00745"/>
    </source>
</evidence>
<dbReference type="Pfam" id="PF00472">
    <property type="entry name" value="RF-1"/>
    <property type="match status" value="1"/>
</dbReference>
<feature type="domain" description="Prokaryotic-type class I peptide chain release factors" evidence="2">
    <location>
        <begin position="76"/>
        <end position="92"/>
    </location>
</feature>
<gene>
    <name evidence="3" type="ORF">L201_004590</name>
</gene>
<dbReference type="EMBL" id="CP144103">
    <property type="protein sequence ID" value="WWC89665.1"/>
    <property type="molecule type" value="Genomic_DNA"/>
</dbReference>
<reference evidence="3 4" key="1">
    <citation type="submission" date="2024-01" db="EMBL/GenBank/DDBJ databases">
        <title>Comparative genomics of Cryptococcus and Kwoniella reveals pathogenesis evolution and contrasting modes of karyotype evolution via chromosome fusion or intercentromeric recombination.</title>
        <authorList>
            <person name="Coelho M.A."/>
            <person name="David-Palma M."/>
            <person name="Shea T."/>
            <person name="Bowers K."/>
            <person name="McGinley-Smith S."/>
            <person name="Mohammad A.W."/>
            <person name="Gnirke A."/>
            <person name="Yurkov A.M."/>
            <person name="Nowrousian M."/>
            <person name="Sun S."/>
            <person name="Cuomo C.A."/>
            <person name="Heitman J."/>
        </authorList>
    </citation>
    <scope>NUCLEOTIDE SEQUENCE [LARGE SCALE GENOMIC DNA]</scope>
    <source>
        <strain evidence="3 4">CBS 6074</strain>
    </source>
</reference>
<dbReference type="AlphaFoldDB" id="A0AAX4JW42"/>
<accession>A0AAX4JW42</accession>
<proteinExistence type="inferred from homology"/>
<dbReference type="GO" id="GO:0005762">
    <property type="term" value="C:mitochondrial large ribosomal subunit"/>
    <property type="evidence" value="ECO:0007669"/>
    <property type="project" value="TreeGrafter"/>
</dbReference>
<dbReference type="PANTHER" id="PTHR11075:SF54">
    <property type="entry name" value="LARGE RIBOSOMAL SUBUNIT PROTEIN ML62"/>
    <property type="match status" value="1"/>
</dbReference>
<protein>
    <recommendedName>
        <fullName evidence="2">Prokaryotic-type class I peptide chain release factors domain-containing protein</fullName>
    </recommendedName>
</protein>
<organism evidence="3 4">
    <name type="scientific">Kwoniella dendrophila CBS 6074</name>
    <dbReference type="NCBI Taxonomy" id="1295534"/>
    <lineage>
        <taxon>Eukaryota</taxon>
        <taxon>Fungi</taxon>
        <taxon>Dikarya</taxon>
        <taxon>Basidiomycota</taxon>
        <taxon>Agaricomycotina</taxon>
        <taxon>Tremellomycetes</taxon>
        <taxon>Tremellales</taxon>
        <taxon>Cryptococcaceae</taxon>
        <taxon>Kwoniella</taxon>
    </lineage>
</organism>
<dbReference type="PANTHER" id="PTHR11075">
    <property type="entry name" value="PEPTIDE CHAIN RELEASE FACTOR"/>
    <property type="match status" value="1"/>
</dbReference>
<comment type="similarity">
    <text evidence="1">Belongs to the prokaryotic/mitochondrial release factor family.</text>
</comment>